<feature type="transmembrane region" description="Helical" evidence="1">
    <location>
        <begin position="29"/>
        <end position="51"/>
    </location>
</feature>
<feature type="transmembrane region" description="Helical" evidence="1">
    <location>
        <begin position="168"/>
        <end position="191"/>
    </location>
</feature>
<accession>A0ABS8WCF8</accession>
<protein>
    <submittedName>
        <fullName evidence="2">Uncharacterized protein</fullName>
    </submittedName>
</protein>
<dbReference type="Proteomes" id="UP001201273">
    <property type="component" value="Unassembled WGS sequence"/>
</dbReference>
<organism evidence="2 3">
    <name type="scientific">Motilimonas cestriensis</name>
    <dbReference type="NCBI Taxonomy" id="2742685"/>
    <lineage>
        <taxon>Bacteria</taxon>
        <taxon>Pseudomonadati</taxon>
        <taxon>Pseudomonadota</taxon>
        <taxon>Gammaproteobacteria</taxon>
        <taxon>Alteromonadales</taxon>
        <taxon>Alteromonadales genera incertae sedis</taxon>
        <taxon>Motilimonas</taxon>
    </lineage>
</organism>
<feature type="transmembrane region" description="Helical" evidence="1">
    <location>
        <begin position="96"/>
        <end position="115"/>
    </location>
</feature>
<sequence>MVIGLGTPINLIRYLTYFKTRGLAQRLPYIKYIWVGACLILGIHSFLNVGFILSLSNFNGLTVFAYLAAILLSIMILILTLWHVAPLANKHRASSFAILVCGVLLIDALNIPEMLTSTAFFTKGDFIEMKWYEPISLIFLIQMIVGPFLFLFSLVIKLLGSERAALTPLVFSFVMTLNGFIGAVSVFALFFE</sequence>
<comment type="caution">
    <text evidence="2">The sequence shown here is derived from an EMBL/GenBank/DDBJ whole genome shotgun (WGS) entry which is preliminary data.</text>
</comment>
<gene>
    <name evidence="2" type="ORF">K6Y31_18185</name>
</gene>
<keyword evidence="1" id="KW-1133">Transmembrane helix</keyword>
<keyword evidence="1" id="KW-0472">Membrane</keyword>
<evidence type="ECO:0000256" key="1">
    <source>
        <dbReference type="SAM" id="Phobius"/>
    </source>
</evidence>
<keyword evidence="3" id="KW-1185">Reference proteome</keyword>
<feature type="transmembrane region" description="Helical" evidence="1">
    <location>
        <begin position="63"/>
        <end position="84"/>
    </location>
</feature>
<dbReference type="RefSeq" id="WP_233054363.1">
    <property type="nucleotide sequence ID" value="NZ_JAIMJA010000023.1"/>
</dbReference>
<feature type="transmembrane region" description="Helical" evidence="1">
    <location>
        <begin position="135"/>
        <end position="156"/>
    </location>
</feature>
<keyword evidence="1" id="KW-0812">Transmembrane</keyword>
<name>A0ABS8WCF8_9GAMM</name>
<evidence type="ECO:0000313" key="2">
    <source>
        <dbReference type="EMBL" id="MCE2596716.1"/>
    </source>
</evidence>
<proteinExistence type="predicted"/>
<reference evidence="2 3" key="1">
    <citation type="journal article" date="2022" name="Environ. Microbiol. Rep.">
        <title>Eco-phylogenetic analyses reveal divergent evolution of vitamin B12 metabolism in the marine bacterial family 'Psychromonadaceae'.</title>
        <authorList>
            <person name="Jin X."/>
            <person name="Yang Y."/>
            <person name="Cao H."/>
            <person name="Gao B."/>
            <person name="Zhao Z."/>
        </authorList>
    </citation>
    <scope>NUCLEOTIDE SEQUENCE [LARGE SCALE GENOMIC DNA]</scope>
    <source>
        <strain evidence="2 3">MKS20</strain>
    </source>
</reference>
<evidence type="ECO:0000313" key="3">
    <source>
        <dbReference type="Proteomes" id="UP001201273"/>
    </source>
</evidence>
<dbReference type="EMBL" id="JAIMJA010000023">
    <property type="protein sequence ID" value="MCE2596716.1"/>
    <property type="molecule type" value="Genomic_DNA"/>
</dbReference>